<accession>A0A7X1M8F7</accession>
<comment type="cofactor">
    <cofactor evidence="11">
        <name>[4Fe-4S] cluster</name>
        <dbReference type="ChEBI" id="CHEBI:49883"/>
    </cofactor>
    <text evidence="11">Binds 1 [4Fe-4S] cluster per subunit. Following nitrosylation of the [4Fe-4S] cluster binds 1 [4Fe-8(NO)] cluster per subunit.</text>
</comment>
<name>A0A7X1M8F7_9ACTN</name>
<comment type="caution">
    <text evidence="14">The sequence shown here is derived from an EMBL/GenBank/DDBJ whole genome shotgun (WGS) entry which is preliminary data.</text>
</comment>
<dbReference type="GO" id="GO:0046872">
    <property type="term" value="F:metal ion binding"/>
    <property type="evidence" value="ECO:0007669"/>
    <property type="project" value="UniProtKB-KW"/>
</dbReference>
<dbReference type="InterPro" id="IPR034768">
    <property type="entry name" value="4FE4S_WBL"/>
</dbReference>
<keyword evidence="4 11" id="KW-0479">Metal-binding</keyword>
<evidence type="ECO:0000256" key="6">
    <source>
        <dbReference type="ARBA" id="ARBA00023014"/>
    </source>
</evidence>
<keyword evidence="9 11" id="KW-1015">Disulfide bond</keyword>
<evidence type="ECO:0000259" key="13">
    <source>
        <dbReference type="PROSITE" id="PS51674"/>
    </source>
</evidence>
<feature type="binding site" evidence="11">
    <location>
        <position position="56"/>
    </location>
    <ligand>
        <name>[4Fe-4S] cluster</name>
        <dbReference type="ChEBI" id="CHEBI:49883"/>
    </ligand>
</feature>
<keyword evidence="3 11" id="KW-0004">4Fe-4S</keyword>
<comment type="PTM">
    <text evidence="11">Upon Fe-S cluster removal intramolecular disulfide bonds are formed.</text>
</comment>
<dbReference type="HAMAP" id="MF_01479">
    <property type="entry name" value="WhiB"/>
    <property type="match status" value="1"/>
</dbReference>
<keyword evidence="5 11" id="KW-0408">Iron</keyword>
<dbReference type="PANTHER" id="PTHR38839">
    <property type="entry name" value="TRANSCRIPTIONAL REGULATOR WHID-RELATED"/>
    <property type="match status" value="1"/>
</dbReference>
<comment type="subcellular location">
    <subcellularLocation>
        <location evidence="1 11">Cytoplasm</location>
    </subcellularLocation>
</comment>
<dbReference type="Proteomes" id="UP000584670">
    <property type="component" value="Unassembled WGS sequence"/>
</dbReference>
<protein>
    <recommendedName>
        <fullName evidence="11">Transcriptional regulator WhiB</fullName>
    </recommendedName>
</protein>
<keyword evidence="6 11" id="KW-0411">Iron-sulfur</keyword>
<comment type="similarity">
    <text evidence="2 11">Belongs to the WhiB family.</text>
</comment>
<comment type="PTM">
    <text evidence="11">The Fe-S cluster can be nitrosylated by nitric oxide (NO).</text>
</comment>
<dbReference type="InterPro" id="IPR003482">
    <property type="entry name" value="Whib"/>
</dbReference>
<feature type="binding site" evidence="11">
    <location>
        <position position="23"/>
    </location>
    <ligand>
        <name>[4Fe-4S] cluster</name>
        <dbReference type="ChEBI" id="CHEBI:49883"/>
    </ligand>
</feature>
<sequence length="197" mass="22401">MHSPETQQPRTLGDNTWQDRAACLSTAHHQVDPELFFPEPDEMDRIREAKALCVQCPVRNVCLDAALENGDSVGIRGGMTEEEREPLHKKLEQRLDYARVNEVLAGRDIHLTKAERRAVTRIAYQSELPASRLAWLLKITEEHAEKLYRRTRREIRNRAVDQQKKASTGKKAPRTRTKALSEAKAKVQARTDLGTAA</sequence>
<evidence type="ECO:0000256" key="5">
    <source>
        <dbReference type="ARBA" id="ARBA00023004"/>
    </source>
</evidence>
<evidence type="ECO:0000256" key="2">
    <source>
        <dbReference type="ARBA" id="ARBA00006597"/>
    </source>
</evidence>
<dbReference type="GO" id="GO:0045454">
    <property type="term" value="P:cell redox homeostasis"/>
    <property type="evidence" value="ECO:0007669"/>
    <property type="project" value="TreeGrafter"/>
</dbReference>
<dbReference type="GO" id="GO:0051539">
    <property type="term" value="F:4 iron, 4 sulfur cluster binding"/>
    <property type="evidence" value="ECO:0007669"/>
    <property type="project" value="UniProtKB-UniRule"/>
</dbReference>
<keyword evidence="7 11" id="KW-0805">Transcription regulation</keyword>
<evidence type="ECO:0000313" key="15">
    <source>
        <dbReference type="Proteomes" id="UP000584670"/>
    </source>
</evidence>
<dbReference type="GO" id="GO:0035731">
    <property type="term" value="F:dinitrosyl-iron complex binding"/>
    <property type="evidence" value="ECO:0007669"/>
    <property type="project" value="UniProtKB-UniRule"/>
</dbReference>
<evidence type="ECO:0000256" key="12">
    <source>
        <dbReference type="SAM" id="MobiDB-lite"/>
    </source>
</evidence>
<evidence type="ECO:0000256" key="11">
    <source>
        <dbReference type="HAMAP-Rule" id="MF_01479"/>
    </source>
</evidence>
<evidence type="ECO:0000256" key="4">
    <source>
        <dbReference type="ARBA" id="ARBA00022723"/>
    </source>
</evidence>
<dbReference type="Pfam" id="PF02467">
    <property type="entry name" value="Whib"/>
    <property type="match status" value="1"/>
</dbReference>
<keyword evidence="11" id="KW-0963">Cytoplasm</keyword>
<gene>
    <name evidence="11" type="primary">whiB</name>
    <name evidence="14" type="ORF">H4N64_11210</name>
</gene>
<dbReference type="GO" id="GO:0005737">
    <property type="term" value="C:cytoplasm"/>
    <property type="evidence" value="ECO:0007669"/>
    <property type="project" value="UniProtKB-SubCell"/>
</dbReference>
<dbReference type="PROSITE" id="PS51674">
    <property type="entry name" value="4FE4S_WBL"/>
    <property type="match status" value="1"/>
</dbReference>
<feature type="domain" description="4Fe-4S Wbl-type" evidence="13">
    <location>
        <begin position="22"/>
        <end position="86"/>
    </location>
</feature>
<evidence type="ECO:0000256" key="10">
    <source>
        <dbReference type="ARBA" id="ARBA00023163"/>
    </source>
</evidence>
<feature type="region of interest" description="Disordered" evidence="12">
    <location>
        <begin position="158"/>
        <end position="197"/>
    </location>
</feature>
<proteinExistence type="inferred from homology"/>
<keyword evidence="10 11" id="KW-0804">Transcription</keyword>
<feature type="compositionally biased region" description="Basic residues" evidence="12">
    <location>
        <begin position="167"/>
        <end position="177"/>
    </location>
</feature>
<feature type="binding site" evidence="11">
    <location>
        <position position="62"/>
    </location>
    <ligand>
        <name>[4Fe-4S] cluster</name>
        <dbReference type="ChEBI" id="CHEBI:49883"/>
    </ligand>
</feature>
<dbReference type="GO" id="GO:0047134">
    <property type="term" value="F:protein-disulfide reductase [NAD(P)H] activity"/>
    <property type="evidence" value="ECO:0007669"/>
    <property type="project" value="TreeGrafter"/>
</dbReference>
<dbReference type="RefSeq" id="WP_186282077.1">
    <property type="nucleotide sequence ID" value="NZ_JACMSF010000009.1"/>
</dbReference>
<keyword evidence="15" id="KW-1185">Reference proteome</keyword>
<feature type="binding site" evidence="11">
    <location>
        <position position="53"/>
    </location>
    <ligand>
        <name>[4Fe-4S] cluster</name>
        <dbReference type="ChEBI" id="CHEBI:49883"/>
    </ligand>
</feature>
<evidence type="ECO:0000313" key="14">
    <source>
        <dbReference type="EMBL" id="MBC2902169.1"/>
    </source>
</evidence>
<evidence type="ECO:0000256" key="1">
    <source>
        <dbReference type="ARBA" id="ARBA00004496"/>
    </source>
</evidence>
<keyword evidence="8 11" id="KW-0238">DNA-binding</keyword>
<dbReference type="EMBL" id="JACMSF010000009">
    <property type="protein sequence ID" value="MBC2902169.1"/>
    <property type="molecule type" value="Genomic_DNA"/>
</dbReference>
<dbReference type="GO" id="GO:0003677">
    <property type="term" value="F:DNA binding"/>
    <property type="evidence" value="ECO:0007669"/>
    <property type="project" value="UniProtKB-UniRule"/>
</dbReference>
<reference evidence="14 15" key="1">
    <citation type="submission" date="2020-08" db="EMBL/GenBank/DDBJ databases">
        <title>Streptomyces sp. PSKA01 genome sequencing and assembly.</title>
        <authorList>
            <person name="Mandal S."/>
            <person name="Maiti P.K."/>
            <person name="Das P."/>
        </authorList>
    </citation>
    <scope>NUCLEOTIDE SEQUENCE [LARGE SCALE GENOMIC DNA]</scope>
    <source>
        <strain evidence="14 15">PSKA01</strain>
    </source>
</reference>
<evidence type="ECO:0000256" key="7">
    <source>
        <dbReference type="ARBA" id="ARBA00023015"/>
    </source>
</evidence>
<evidence type="ECO:0000256" key="9">
    <source>
        <dbReference type="ARBA" id="ARBA00023157"/>
    </source>
</evidence>
<evidence type="ECO:0000256" key="8">
    <source>
        <dbReference type="ARBA" id="ARBA00023125"/>
    </source>
</evidence>
<organism evidence="14 15">
    <name type="scientific">Streptomyces cupreus</name>
    <dbReference type="NCBI Taxonomy" id="2759956"/>
    <lineage>
        <taxon>Bacteria</taxon>
        <taxon>Bacillati</taxon>
        <taxon>Actinomycetota</taxon>
        <taxon>Actinomycetes</taxon>
        <taxon>Kitasatosporales</taxon>
        <taxon>Streptomycetaceae</taxon>
        <taxon>Streptomyces</taxon>
    </lineage>
</organism>
<comment type="function">
    <text evidence="11">Acts as a transcriptional regulator. Probably redox-responsive. The apo- but not holo-form probably binds DNA.</text>
</comment>
<dbReference type="AlphaFoldDB" id="A0A7X1M8F7"/>
<evidence type="ECO:0000256" key="3">
    <source>
        <dbReference type="ARBA" id="ARBA00022485"/>
    </source>
</evidence>
<dbReference type="GO" id="GO:0045892">
    <property type="term" value="P:negative regulation of DNA-templated transcription"/>
    <property type="evidence" value="ECO:0007669"/>
    <property type="project" value="TreeGrafter"/>
</dbReference>